<keyword evidence="1" id="KW-0472">Membrane</keyword>
<reference evidence="2 3" key="1">
    <citation type="submission" date="2024-02" db="EMBL/GenBank/DDBJ databases">
        <title>Complete sequences of two Paenibacillus sp. strains and one Lysinibacillus strain isolated from the environment on STAA medium highlight biotechnological potential.</title>
        <authorList>
            <person name="Attere S.A."/>
            <person name="Piche L.C."/>
            <person name="Intertaglia L."/>
            <person name="Lami R."/>
            <person name="Charette S.J."/>
            <person name="Vincent A.T."/>
        </authorList>
    </citation>
    <scope>NUCLEOTIDE SEQUENCE [LARGE SCALE GENOMIC DNA]</scope>
    <source>
        <strain evidence="2 3">Y5S-7</strain>
        <plasmid evidence="2 3">pY5S7-1</plasmid>
    </source>
</reference>
<dbReference type="RefSeq" id="WP_100526674.1">
    <property type="nucleotide sequence ID" value="NZ_CP145893.1"/>
</dbReference>
<keyword evidence="2" id="KW-0614">Plasmid</keyword>
<dbReference type="AlphaFoldDB" id="A0ABD8B373"/>
<evidence type="ECO:0008006" key="4">
    <source>
        <dbReference type="Google" id="ProtNLM"/>
    </source>
</evidence>
<feature type="transmembrane region" description="Helical" evidence="1">
    <location>
        <begin position="81"/>
        <end position="103"/>
    </location>
</feature>
<dbReference type="Proteomes" id="UP001364764">
    <property type="component" value="Plasmid pY5S7-1"/>
</dbReference>
<evidence type="ECO:0000313" key="3">
    <source>
        <dbReference type="Proteomes" id="UP001364764"/>
    </source>
</evidence>
<keyword evidence="1" id="KW-1133">Transmembrane helix</keyword>
<sequence>MEEKIGIIVGTTLQSLFILTFFYMSIRFFGRMFGNIISAIKGNNSSLEPCHSCSHTISKEAILCPNCGQTFGRANSFSTSILANFFAGVVALAGGIGLLFYLLDLFKDL</sequence>
<feature type="transmembrane region" description="Helical" evidence="1">
    <location>
        <begin position="6"/>
        <end position="26"/>
    </location>
</feature>
<accession>A0ABD8B373</accession>
<name>A0ABD8B373_PAEAM</name>
<dbReference type="EMBL" id="CP145893">
    <property type="protein sequence ID" value="WWP23991.1"/>
    <property type="molecule type" value="Genomic_DNA"/>
</dbReference>
<dbReference type="GeneID" id="93479896"/>
<evidence type="ECO:0000313" key="2">
    <source>
        <dbReference type="EMBL" id="WWP23991.1"/>
    </source>
</evidence>
<protein>
    <recommendedName>
        <fullName evidence="4">Zinc ribbon domain-containing protein</fullName>
    </recommendedName>
</protein>
<organism evidence="2 3">
    <name type="scientific">Paenibacillus amylolyticus</name>
    <dbReference type="NCBI Taxonomy" id="1451"/>
    <lineage>
        <taxon>Bacteria</taxon>
        <taxon>Bacillati</taxon>
        <taxon>Bacillota</taxon>
        <taxon>Bacilli</taxon>
        <taxon>Bacillales</taxon>
        <taxon>Paenibacillaceae</taxon>
        <taxon>Paenibacillus</taxon>
    </lineage>
</organism>
<proteinExistence type="predicted"/>
<geneLocation type="plasmid" evidence="2 3">
    <name>pY5S7-1</name>
</geneLocation>
<keyword evidence="1" id="KW-0812">Transmembrane</keyword>
<gene>
    <name evidence="2" type="ORF">V6668_30485</name>
</gene>
<evidence type="ECO:0000256" key="1">
    <source>
        <dbReference type="SAM" id="Phobius"/>
    </source>
</evidence>